<proteinExistence type="predicted"/>
<keyword evidence="2" id="KW-1185">Reference proteome</keyword>
<accession>A0ACC2PXN2</accession>
<dbReference type="EMBL" id="CM056741">
    <property type="protein sequence ID" value="KAJ8688034.1"/>
    <property type="molecule type" value="Genomic_DNA"/>
</dbReference>
<name>A0ACC2PXN2_9HYME</name>
<evidence type="ECO:0000313" key="2">
    <source>
        <dbReference type="Proteomes" id="UP001239111"/>
    </source>
</evidence>
<evidence type="ECO:0000313" key="1">
    <source>
        <dbReference type="EMBL" id="KAJ8688034.1"/>
    </source>
</evidence>
<comment type="caution">
    <text evidence="1">The sequence shown here is derived from an EMBL/GenBank/DDBJ whole genome shotgun (WGS) entry which is preliminary data.</text>
</comment>
<dbReference type="Proteomes" id="UP001239111">
    <property type="component" value="Chromosome 1"/>
</dbReference>
<protein>
    <submittedName>
        <fullName evidence="1">Uncharacterized protein</fullName>
    </submittedName>
</protein>
<reference evidence="1" key="1">
    <citation type="submission" date="2023-04" db="EMBL/GenBank/DDBJ databases">
        <title>A chromosome-level genome assembly of the parasitoid wasp Eretmocerus hayati.</title>
        <authorList>
            <person name="Zhong Y."/>
            <person name="Liu S."/>
            <person name="Liu Y."/>
        </authorList>
    </citation>
    <scope>NUCLEOTIDE SEQUENCE</scope>
    <source>
        <strain evidence="1">ZJU_SS_LIU_2023</strain>
    </source>
</reference>
<sequence length="584" mass="65945">MNLAQYFMSFFATLVYPGGSTSVPDVPTKNQTQPNIIVIVTDDMGWDDVGYHGSNEIPTPNLDALAYSGVILDRHYTLPTCTPSRAAFLTGRHPIRMGLQGLPMNVGEPRAMPLREKILPEYLQKLGYSTKLVGKWHLGYYTPEHTPTKRGFDSFVGYYGGVVTYFNHNVTKDKHCGIDFHLDTPDGIKPYKHDEYLTDFIGTESEKIIRNHNKEKPLYLHIAHLAGHSSEGFETLETRNMSEVNNTLGYIPKLNRRKYAGIITAMDESIGKIMKALSDENMLKNSIIVFMSDNGAPSDISPDPTIPYTNYGSNYPLRGIKSGLHEGGVRVPTVIFSPLIERSSRISNDLFHVTDWFPTLYKLAGGDLDNIKDIDGIDQWPTISQGRKSDRNSVFLNIDEVLRNEGAIKGEFKYMKLGHSSFGKHYGKRGQEYSPSYNVTSVLESQTAKAIDSLKQHLLPGDDAITRLRKETEIKCEEKLEHPDCPDGCLFNIFEDPCETTNIKDKHPEVVDSLKKYISGHKSILMNQTNTYIDPNGYPDNFKGFWMPWLDHEYTPPVNRNLSVIWSVQVFCEGWPADDPRSCL</sequence>
<gene>
    <name evidence="1" type="ORF">QAD02_023829</name>
</gene>
<organism evidence="1 2">
    <name type="scientific">Eretmocerus hayati</name>
    <dbReference type="NCBI Taxonomy" id="131215"/>
    <lineage>
        <taxon>Eukaryota</taxon>
        <taxon>Metazoa</taxon>
        <taxon>Ecdysozoa</taxon>
        <taxon>Arthropoda</taxon>
        <taxon>Hexapoda</taxon>
        <taxon>Insecta</taxon>
        <taxon>Pterygota</taxon>
        <taxon>Neoptera</taxon>
        <taxon>Endopterygota</taxon>
        <taxon>Hymenoptera</taxon>
        <taxon>Apocrita</taxon>
        <taxon>Proctotrupomorpha</taxon>
        <taxon>Chalcidoidea</taxon>
        <taxon>Aphelinidae</taxon>
        <taxon>Aphelininae</taxon>
        <taxon>Eretmocerus</taxon>
    </lineage>
</organism>